<feature type="transmembrane region" description="Helical" evidence="6">
    <location>
        <begin position="247"/>
        <end position="269"/>
    </location>
</feature>
<dbReference type="STRING" id="252474.B1A74_03795"/>
<organism evidence="8 9">
    <name type="scientific">Thioalkalivibrio halophilus</name>
    <dbReference type="NCBI Taxonomy" id="252474"/>
    <lineage>
        <taxon>Bacteria</taxon>
        <taxon>Pseudomonadati</taxon>
        <taxon>Pseudomonadota</taxon>
        <taxon>Gammaproteobacteria</taxon>
        <taxon>Chromatiales</taxon>
        <taxon>Ectothiorhodospiraceae</taxon>
        <taxon>Thioalkalivibrio</taxon>
    </lineage>
</organism>
<keyword evidence="3 6" id="KW-0812">Transmembrane</keyword>
<name>A0A1V3A097_9GAMM</name>
<keyword evidence="2" id="KW-0813">Transport</keyword>
<gene>
    <name evidence="8" type="ORF">B1A74_03795</name>
</gene>
<feature type="transmembrane region" description="Helical" evidence="6">
    <location>
        <begin position="117"/>
        <end position="141"/>
    </location>
</feature>
<reference evidence="8 9" key="1">
    <citation type="submission" date="2017-02" db="EMBL/GenBank/DDBJ databases">
        <title>Genomic diversity within the haloalkaliphilic genus Thioalkalivibrio.</title>
        <authorList>
            <person name="Ahn A.-C."/>
            <person name="Meier-Kolthoff J."/>
            <person name="Overmars L."/>
            <person name="Richter M."/>
            <person name="Woyke T."/>
            <person name="Sorokin D.Y."/>
            <person name="Muyzer G."/>
        </authorList>
    </citation>
    <scope>NUCLEOTIDE SEQUENCE [LARGE SCALE GENOMIC DNA]</scope>
    <source>
        <strain evidence="8 9">HL17</strain>
    </source>
</reference>
<dbReference type="Proteomes" id="UP000189177">
    <property type="component" value="Unassembled WGS sequence"/>
</dbReference>
<evidence type="ECO:0000256" key="3">
    <source>
        <dbReference type="ARBA" id="ARBA00022692"/>
    </source>
</evidence>
<feature type="transmembrane region" description="Helical" evidence="6">
    <location>
        <begin position="348"/>
        <end position="371"/>
    </location>
</feature>
<feature type="transmembrane region" description="Helical" evidence="6">
    <location>
        <begin position="310"/>
        <end position="328"/>
    </location>
</feature>
<keyword evidence="4 6" id="KW-1133">Transmembrane helix</keyword>
<dbReference type="Gene3D" id="1.20.1250.20">
    <property type="entry name" value="MFS general substrate transporter like domains"/>
    <property type="match status" value="2"/>
</dbReference>
<evidence type="ECO:0000256" key="1">
    <source>
        <dbReference type="ARBA" id="ARBA00004127"/>
    </source>
</evidence>
<evidence type="ECO:0000256" key="5">
    <source>
        <dbReference type="ARBA" id="ARBA00023136"/>
    </source>
</evidence>
<dbReference type="AlphaFoldDB" id="A0A1V3A097"/>
<feature type="transmembrane region" description="Helical" evidence="6">
    <location>
        <begin position="189"/>
        <end position="209"/>
    </location>
</feature>
<proteinExistence type="predicted"/>
<dbReference type="GO" id="GO:0022857">
    <property type="term" value="F:transmembrane transporter activity"/>
    <property type="evidence" value="ECO:0007669"/>
    <property type="project" value="InterPro"/>
</dbReference>
<sequence>MSLIRRYPPKAPAPRREIFGWAMFDFANQAYTLLIITVIFGDLFTRVIVGDGPDYRLGNLLWSVALAVSYGLVVVLAPLAGSIMDATATRKRFLLGSWLLTVVTTGLLYFVEPGLIWFGMALIIASNFGYAIGESFIASFLPDLGPPERLGWISGLGWGLGYLGGLVATAFALGLLGEVTEDNFDRIRWVGPFAAAFFLVSALPTFLFLKERGTRRQLARRVQLGLGWRRVLQALQRLREDRALRSLFVSIFFLMAGIYIIIAFTFIYGSQVIEWDESTRVTMFVITQITAIVGAIGFGWLQDRAGPVRIYRLTLIMWCLAVLAIYATPTLADALAALLGRPVEAQEVFLAVGAVAGLSLGAAQSAGRALVAIMSPPREAGRWFGFWGLAAKAAAIFGLLGLGLLQAWLGLANAILFCLVLFVIALIASAPVRTPDHIAGV</sequence>
<comment type="subcellular location">
    <subcellularLocation>
        <location evidence="1">Endomembrane system</location>
        <topology evidence="1">Multi-pass membrane protein</topology>
    </subcellularLocation>
</comment>
<feature type="transmembrane region" description="Helical" evidence="6">
    <location>
        <begin position="408"/>
        <end position="428"/>
    </location>
</feature>
<accession>A0A1V3A097</accession>
<keyword evidence="5 6" id="KW-0472">Membrane</keyword>
<dbReference type="PANTHER" id="PTHR23519:SF1">
    <property type="entry name" value="AUTOPHAGY-RELATED PROTEIN 22"/>
    <property type="match status" value="1"/>
</dbReference>
<feature type="transmembrane region" description="Helical" evidence="6">
    <location>
        <begin position="93"/>
        <end position="111"/>
    </location>
</feature>
<evidence type="ECO:0000313" key="8">
    <source>
        <dbReference type="EMBL" id="OOC10798.1"/>
    </source>
</evidence>
<dbReference type="InterPro" id="IPR036259">
    <property type="entry name" value="MFS_trans_sf"/>
</dbReference>
<evidence type="ECO:0000256" key="4">
    <source>
        <dbReference type="ARBA" id="ARBA00022989"/>
    </source>
</evidence>
<evidence type="ECO:0000259" key="7">
    <source>
        <dbReference type="PROSITE" id="PS50850"/>
    </source>
</evidence>
<dbReference type="PANTHER" id="PTHR23519">
    <property type="entry name" value="AUTOPHAGY-RELATED PROTEIN 22"/>
    <property type="match status" value="1"/>
</dbReference>
<protein>
    <submittedName>
        <fullName evidence="8">MFS transporter</fullName>
    </submittedName>
</protein>
<dbReference type="SUPFAM" id="SSF103473">
    <property type="entry name" value="MFS general substrate transporter"/>
    <property type="match status" value="1"/>
</dbReference>
<keyword evidence="9" id="KW-1185">Reference proteome</keyword>
<feature type="domain" description="Major facilitator superfamily (MFS) profile" evidence="7">
    <location>
        <begin position="243"/>
        <end position="441"/>
    </location>
</feature>
<dbReference type="InterPro" id="IPR020846">
    <property type="entry name" value="MFS_dom"/>
</dbReference>
<dbReference type="OrthoDB" id="9768783at2"/>
<feature type="transmembrane region" description="Helical" evidence="6">
    <location>
        <begin position="383"/>
        <end position="402"/>
    </location>
</feature>
<feature type="transmembrane region" description="Helical" evidence="6">
    <location>
        <begin position="153"/>
        <end position="177"/>
    </location>
</feature>
<dbReference type="Pfam" id="PF11700">
    <property type="entry name" value="ATG22"/>
    <property type="match status" value="2"/>
</dbReference>
<dbReference type="InterPro" id="IPR024671">
    <property type="entry name" value="Atg22-like"/>
</dbReference>
<feature type="transmembrane region" description="Helical" evidence="6">
    <location>
        <begin position="60"/>
        <end position="81"/>
    </location>
</feature>
<comment type="caution">
    <text evidence="8">The sequence shown here is derived from an EMBL/GenBank/DDBJ whole genome shotgun (WGS) entry which is preliminary data.</text>
</comment>
<dbReference type="InterPro" id="IPR050495">
    <property type="entry name" value="ATG22/LtaA_families"/>
</dbReference>
<evidence type="ECO:0000256" key="6">
    <source>
        <dbReference type="SAM" id="Phobius"/>
    </source>
</evidence>
<dbReference type="PROSITE" id="PS50850">
    <property type="entry name" value="MFS"/>
    <property type="match status" value="1"/>
</dbReference>
<evidence type="ECO:0000256" key="2">
    <source>
        <dbReference type="ARBA" id="ARBA00022448"/>
    </source>
</evidence>
<feature type="transmembrane region" description="Helical" evidence="6">
    <location>
        <begin position="281"/>
        <end position="301"/>
    </location>
</feature>
<dbReference type="GO" id="GO:0012505">
    <property type="term" value="C:endomembrane system"/>
    <property type="evidence" value="ECO:0007669"/>
    <property type="project" value="UniProtKB-SubCell"/>
</dbReference>
<evidence type="ECO:0000313" key="9">
    <source>
        <dbReference type="Proteomes" id="UP000189177"/>
    </source>
</evidence>
<dbReference type="RefSeq" id="WP_077243809.1">
    <property type="nucleotide sequence ID" value="NZ_MUZR01000009.1"/>
</dbReference>
<dbReference type="EMBL" id="MUZR01000009">
    <property type="protein sequence ID" value="OOC10798.1"/>
    <property type="molecule type" value="Genomic_DNA"/>
</dbReference>